<protein>
    <submittedName>
        <fullName evidence="1">Uncharacterized protein</fullName>
    </submittedName>
</protein>
<evidence type="ECO:0000313" key="1">
    <source>
        <dbReference type="EMBL" id="SHH49664.1"/>
    </source>
</evidence>
<name>A0A1M5TG34_9FLAO</name>
<gene>
    <name evidence="1" type="ORF">SAMN05444148_2158</name>
</gene>
<dbReference type="EMBL" id="FQWS01000002">
    <property type="protein sequence ID" value="SHH49664.1"/>
    <property type="molecule type" value="Genomic_DNA"/>
</dbReference>
<accession>A0A1M5TG34</accession>
<keyword evidence="2" id="KW-1185">Reference proteome</keyword>
<sequence length="294" mass="33222">MKYFNFFLVLFLFCHISQGQEKNRFAGFIKIQDTLLIKYKIEFQENGGLISGYSLTDHGGEHETKSRIEGIYDEDTKKISFKEVGLIYTKSPVSLDDFDFCNVDFTSSRFKLGSDKMSGEFKGRFSDGTKCLDGEIAMSSVEKIQKRVAKFTKKVKKSNRIADSIKNKVQNIKIVDTLNLNVLKKNEITSIPTSSKTLKLFVYDGGQIDDDLISIYQDNKPILTKYKISASKKVLEIQLNNDITRIKILSESVGSIGSNTAIIEVLDKGNTIKTMTNLQKGETTEIDILKKKTK</sequence>
<organism evidence="1 2">
    <name type="scientific">Winogradskyella jejuensis</name>
    <dbReference type="NCBI Taxonomy" id="1089305"/>
    <lineage>
        <taxon>Bacteria</taxon>
        <taxon>Pseudomonadati</taxon>
        <taxon>Bacteroidota</taxon>
        <taxon>Flavobacteriia</taxon>
        <taxon>Flavobacteriales</taxon>
        <taxon>Flavobacteriaceae</taxon>
        <taxon>Winogradskyella</taxon>
    </lineage>
</organism>
<evidence type="ECO:0000313" key="2">
    <source>
        <dbReference type="Proteomes" id="UP000184522"/>
    </source>
</evidence>
<dbReference type="RefSeq" id="WP_073086296.1">
    <property type="nucleotide sequence ID" value="NZ_FQWS01000002.1"/>
</dbReference>
<dbReference type="STRING" id="1089305.SAMN05444148_2158"/>
<dbReference type="AlphaFoldDB" id="A0A1M5TG34"/>
<proteinExistence type="predicted"/>
<dbReference type="Proteomes" id="UP000184522">
    <property type="component" value="Unassembled WGS sequence"/>
</dbReference>
<dbReference type="OrthoDB" id="639821at2"/>
<reference evidence="2" key="1">
    <citation type="submission" date="2016-11" db="EMBL/GenBank/DDBJ databases">
        <authorList>
            <person name="Varghese N."/>
            <person name="Submissions S."/>
        </authorList>
    </citation>
    <scope>NUCLEOTIDE SEQUENCE [LARGE SCALE GENOMIC DNA]</scope>
    <source>
        <strain evidence="2">DSM 25330</strain>
    </source>
</reference>